<comment type="caution">
    <text evidence="1">The sequence shown here is derived from an EMBL/GenBank/DDBJ whole genome shotgun (WGS) entry which is preliminary data.</text>
</comment>
<protein>
    <submittedName>
        <fullName evidence="1">Uncharacterized protein</fullName>
    </submittedName>
</protein>
<keyword evidence="2" id="KW-1185">Reference proteome</keyword>
<dbReference type="RefSeq" id="WP_041065014.1">
    <property type="nucleotide sequence ID" value="NZ_JXAL01000024.1"/>
</dbReference>
<sequence length="164" mass="19087">MRYTVQYIPLSKIKPGVSVKITQRLKELRKAAQDCLHLMIVRKSRKEGGYVIVSGNNHFEYLKKHTKKNVAPCLVDESKVSSGLASLLHRIRKRKLPYAVPYLKRERVAASSWSIIRAFLKQDSRFRHLSRRQQIRVLRLALQYKKTTLLSMKAKVDELLTNSQ</sequence>
<dbReference type="Proteomes" id="UP000054526">
    <property type="component" value="Unassembled WGS sequence"/>
</dbReference>
<organism evidence="1 2">
    <name type="scientific">Cohnella kolymensis</name>
    <dbReference type="NCBI Taxonomy" id="1590652"/>
    <lineage>
        <taxon>Bacteria</taxon>
        <taxon>Bacillati</taxon>
        <taxon>Bacillota</taxon>
        <taxon>Bacilli</taxon>
        <taxon>Bacillales</taxon>
        <taxon>Paenibacillaceae</taxon>
        <taxon>Cohnella</taxon>
    </lineage>
</organism>
<evidence type="ECO:0000313" key="2">
    <source>
        <dbReference type="Proteomes" id="UP000054526"/>
    </source>
</evidence>
<dbReference type="EMBL" id="JXAL01000024">
    <property type="protein sequence ID" value="KIL35056.1"/>
    <property type="molecule type" value="Genomic_DNA"/>
</dbReference>
<gene>
    <name evidence="1" type="ORF">SD71_15460</name>
</gene>
<proteinExistence type="predicted"/>
<accession>A0ABR5A1X2</accession>
<dbReference type="Gene3D" id="3.90.1530.10">
    <property type="entry name" value="Conserved hypothetical protein from pyrococcus furiosus pfu- 392566-001, ParB domain"/>
    <property type="match status" value="1"/>
</dbReference>
<name>A0ABR5A1X2_9BACL</name>
<reference evidence="1 2" key="1">
    <citation type="submission" date="2014-12" db="EMBL/GenBank/DDBJ databases">
        <title>Draft genome sequence of Cohnella kolymensis strain B-2846.</title>
        <authorList>
            <person name="Karlyshev A.V."/>
            <person name="Kudryashova E.B."/>
        </authorList>
    </citation>
    <scope>NUCLEOTIDE SEQUENCE [LARGE SCALE GENOMIC DNA]</scope>
    <source>
        <strain evidence="1 2">VKM B-2846</strain>
    </source>
</reference>
<evidence type="ECO:0000313" key="1">
    <source>
        <dbReference type="EMBL" id="KIL35056.1"/>
    </source>
</evidence>